<dbReference type="Pfam" id="PF12350">
    <property type="entry name" value="CTK3_C"/>
    <property type="match status" value="1"/>
</dbReference>
<evidence type="ECO:0000259" key="2">
    <source>
        <dbReference type="PROSITE" id="PS51391"/>
    </source>
</evidence>
<comment type="caution">
    <text evidence="3">The sequence shown here is derived from an EMBL/GenBank/DDBJ whole genome shotgun (WGS) entry which is preliminary data.</text>
</comment>
<name>A0A4T0X6Z5_9ASCO</name>
<dbReference type="InterPro" id="IPR042326">
    <property type="entry name" value="Ctk3"/>
</dbReference>
<organism evidence="3 4">
    <name type="scientific">Pichia inconspicua</name>
    <dbReference type="NCBI Taxonomy" id="52247"/>
    <lineage>
        <taxon>Eukaryota</taxon>
        <taxon>Fungi</taxon>
        <taxon>Dikarya</taxon>
        <taxon>Ascomycota</taxon>
        <taxon>Saccharomycotina</taxon>
        <taxon>Pichiomycetes</taxon>
        <taxon>Pichiales</taxon>
        <taxon>Pichiaceae</taxon>
        <taxon>Pichia</taxon>
    </lineage>
</organism>
<dbReference type="Proteomes" id="UP000307173">
    <property type="component" value="Unassembled WGS sequence"/>
</dbReference>
<keyword evidence="4" id="KW-1185">Reference proteome</keyword>
<dbReference type="AlphaFoldDB" id="A0A4T0X6Z5"/>
<dbReference type="GO" id="GO:0045943">
    <property type="term" value="P:positive regulation of transcription by RNA polymerase I"/>
    <property type="evidence" value="ECO:0007669"/>
    <property type="project" value="TreeGrafter"/>
</dbReference>
<dbReference type="PANTHER" id="PTHR28291">
    <property type="entry name" value="CTD KINASE SUBUNIT GAMMA"/>
    <property type="match status" value="1"/>
</dbReference>
<dbReference type="InterPro" id="IPR024637">
    <property type="entry name" value="Ctk3_C"/>
</dbReference>
<dbReference type="InterPro" id="IPR024638">
    <property type="entry name" value="Ctk3_N"/>
</dbReference>
<dbReference type="GO" id="GO:0070692">
    <property type="term" value="C:CTDK-1 complex"/>
    <property type="evidence" value="ECO:0007669"/>
    <property type="project" value="InterPro"/>
</dbReference>
<feature type="compositionally biased region" description="Polar residues" evidence="1">
    <location>
        <begin position="288"/>
        <end position="302"/>
    </location>
</feature>
<evidence type="ECO:0000313" key="3">
    <source>
        <dbReference type="EMBL" id="TID30634.1"/>
    </source>
</evidence>
<feature type="domain" description="CID" evidence="2">
    <location>
        <begin position="2"/>
        <end position="160"/>
    </location>
</feature>
<accession>A0A4T0X6Z5</accession>
<gene>
    <name evidence="3" type="ORF">CANINC_000789</name>
</gene>
<feature type="region of interest" description="Disordered" evidence="1">
    <location>
        <begin position="468"/>
        <end position="491"/>
    </location>
</feature>
<dbReference type="PROSITE" id="PS51391">
    <property type="entry name" value="CID"/>
    <property type="match status" value="1"/>
</dbReference>
<feature type="region of interest" description="Disordered" evidence="1">
    <location>
        <begin position="260"/>
        <end position="304"/>
    </location>
</feature>
<evidence type="ECO:0000313" key="4">
    <source>
        <dbReference type="Proteomes" id="UP000307173"/>
    </source>
</evidence>
<dbReference type="InterPro" id="IPR006569">
    <property type="entry name" value="CID_dom"/>
</dbReference>
<dbReference type="STRING" id="52247.A0A4T0X6Z5"/>
<dbReference type="EMBL" id="SELW01000129">
    <property type="protein sequence ID" value="TID30634.1"/>
    <property type="molecule type" value="Genomic_DNA"/>
</dbReference>
<evidence type="ECO:0000256" key="1">
    <source>
        <dbReference type="SAM" id="MobiDB-lite"/>
    </source>
</evidence>
<dbReference type="GO" id="GO:0032786">
    <property type="term" value="P:positive regulation of DNA-templated transcription, elongation"/>
    <property type="evidence" value="ECO:0007669"/>
    <property type="project" value="InterPro"/>
</dbReference>
<sequence length="491" mass="57433">MDSFELLSQLSNLLASLNSSKQASIELCNFLVRNYVAQEDLYPTILQVLPRLDINKRLNILQFLDDFIYMIMKEKKYKDNDIIFNYVFLIISDLHKILQNVLPEYPQVKSDELLTTNEDVVTDIRILANLPFCYKIVQHISKLFDLKSLLEYETLYHSNLLTELDMENIKKGIPFDASSLYTAIEPTKSSHVDDYLNSQDHIKATEAEENYIPQKIDQGLVNAWNFLIQKRKQSQYESLLIDLIEDPFNLKSCVKEEVTTEVTSPPKMDSVKTPFKTPSKTPGVMSVLPSSQPSTSKNNGPSKPSHILSLTHSLILQRIEADRERQKRGKETLWEIERPSGKIDIKEFEYVYDTTQPLDPFEDKLVTEELESLYDLCIINELNSIKSKNQPHQNNPGFKGRKYPEERRANVERYHAMEDISKYSKPNRNGTTNSVYYNRNSQVNHRKYEKEDLFYSQPHTKRPHYDEYYNESEWYPNNPTNSFRNKRGPRK</sequence>
<protein>
    <recommendedName>
        <fullName evidence="2">CID domain-containing protein</fullName>
    </recommendedName>
</protein>
<reference evidence="3 4" key="1">
    <citation type="journal article" date="2019" name="Front. Genet.">
        <title>Whole-Genome Sequencing of the Opportunistic Yeast Pathogen Candida inconspicua Uncovers Its Hybrid Origin.</title>
        <authorList>
            <person name="Mixao V."/>
            <person name="Hansen A.P."/>
            <person name="Saus E."/>
            <person name="Boekhout T."/>
            <person name="Lass-Florl C."/>
            <person name="Gabaldon T."/>
        </authorList>
    </citation>
    <scope>NUCLEOTIDE SEQUENCE [LARGE SCALE GENOMIC DNA]</scope>
    <source>
        <strain evidence="3 4">CBS 180</strain>
    </source>
</reference>
<dbReference type="PANTHER" id="PTHR28291:SF1">
    <property type="entry name" value="CTD KINASE SUBUNIT GAMMA"/>
    <property type="match status" value="1"/>
</dbReference>
<dbReference type="OrthoDB" id="21266at2759"/>
<proteinExistence type="predicted"/>
<dbReference type="Pfam" id="PF12243">
    <property type="entry name" value="CTK3"/>
    <property type="match status" value="1"/>
</dbReference>